<dbReference type="RefSeq" id="WP_132123588.1">
    <property type="nucleotide sequence ID" value="NZ_SLWS01000010.1"/>
</dbReference>
<keyword evidence="6" id="KW-0408">Iron</keyword>
<evidence type="ECO:0000313" key="10">
    <source>
        <dbReference type="EMBL" id="TCO53623.1"/>
    </source>
</evidence>
<keyword evidence="11" id="KW-1185">Reference proteome</keyword>
<evidence type="ECO:0000256" key="5">
    <source>
        <dbReference type="ARBA" id="ARBA00023002"/>
    </source>
</evidence>
<dbReference type="Gene3D" id="2.40.30.10">
    <property type="entry name" value="Translation factors"/>
    <property type="match status" value="1"/>
</dbReference>
<evidence type="ECO:0000256" key="4">
    <source>
        <dbReference type="ARBA" id="ARBA00022723"/>
    </source>
</evidence>
<evidence type="ECO:0000256" key="6">
    <source>
        <dbReference type="ARBA" id="ARBA00023004"/>
    </source>
</evidence>
<evidence type="ECO:0000256" key="2">
    <source>
        <dbReference type="ARBA" id="ARBA00022630"/>
    </source>
</evidence>
<comment type="caution">
    <text evidence="10">The sequence shown here is derived from an EMBL/GenBank/DDBJ whole genome shotgun (WGS) entry which is preliminary data.</text>
</comment>
<evidence type="ECO:0000256" key="7">
    <source>
        <dbReference type="ARBA" id="ARBA00023014"/>
    </source>
</evidence>
<dbReference type="InterPro" id="IPR039261">
    <property type="entry name" value="FNR_nucleotide-bd"/>
</dbReference>
<keyword evidence="5" id="KW-0560">Oxidoreductase</keyword>
<organism evidence="10 11">
    <name type="scientific">Actinocrispum wychmicini</name>
    <dbReference type="NCBI Taxonomy" id="1213861"/>
    <lineage>
        <taxon>Bacteria</taxon>
        <taxon>Bacillati</taxon>
        <taxon>Actinomycetota</taxon>
        <taxon>Actinomycetes</taxon>
        <taxon>Pseudonocardiales</taxon>
        <taxon>Pseudonocardiaceae</taxon>
        <taxon>Actinocrispum</taxon>
    </lineage>
</organism>
<sequence>MTLPPDLYGRRRLDRSWRVFAKALAGFEVVMGRFALEPVVRPVNDRKCALVVRRVVPQATDVVSLHLSAPDTSPLPTWQPGCHVDLELPSGTVRQYSLCGDPGDPFTYRIAVRRLGTGSQEVHRLAVGDEVRIRGPRNAFPFIRAPRYLFVAGGIGITPILPMVRLAAARGADWHLVYCGRSRDSMPFLDEIADLDADRVWIRPDTEFGVPVSGAELLTDAVPDTRVYCCGPPPMIASVRVDRASGLHYERFSPPPIRDGKPFTVELRRSGRTLDIPADRSALDVIRDAIPSVAYSCRQGFCGTCRVGLLGGDVQHHDSVLTDDERRHSMAICVSRSTGTLVLDL</sequence>
<dbReference type="Gene3D" id="3.40.50.80">
    <property type="entry name" value="Nucleotide-binding domain of ferredoxin-NADP reductase (FNR) module"/>
    <property type="match status" value="1"/>
</dbReference>
<evidence type="ECO:0000313" key="11">
    <source>
        <dbReference type="Proteomes" id="UP000295680"/>
    </source>
</evidence>
<dbReference type="PROSITE" id="PS51085">
    <property type="entry name" value="2FE2S_FER_2"/>
    <property type="match status" value="1"/>
</dbReference>
<evidence type="ECO:0000259" key="9">
    <source>
        <dbReference type="PROSITE" id="PS51384"/>
    </source>
</evidence>
<keyword evidence="3" id="KW-0001">2Fe-2S</keyword>
<evidence type="ECO:0000256" key="1">
    <source>
        <dbReference type="ARBA" id="ARBA00001974"/>
    </source>
</evidence>
<name>A0A4R2J4J9_9PSEU</name>
<dbReference type="PRINTS" id="PR00409">
    <property type="entry name" value="PHDIOXRDTASE"/>
</dbReference>
<dbReference type="GO" id="GO:0016491">
    <property type="term" value="F:oxidoreductase activity"/>
    <property type="evidence" value="ECO:0007669"/>
    <property type="project" value="UniProtKB-KW"/>
</dbReference>
<dbReference type="PANTHER" id="PTHR47354">
    <property type="entry name" value="NADH OXIDOREDUCTASE HCR"/>
    <property type="match status" value="1"/>
</dbReference>
<reference evidence="10 11" key="1">
    <citation type="submission" date="2019-03" db="EMBL/GenBank/DDBJ databases">
        <title>Genomic Encyclopedia of Type Strains, Phase IV (KMG-IV): sequencing the most valuable type-strain genomes for metagenomic binning, comparative biology and taxonomic classification.</title>
        <authorList>
            <person name="Goeker M."/>
        </authorList>
    </citation>
    <scope>NUCLEOTIDE SEQUENCE [LARGE SCALE GENOMIC DNA]</scope>
    <source>
        <strain evidence="10 11">DSM 45934</strain>
    </source>
</reference>
<dbReference type="OrthoDB" id="3807506at2"/>
<dbReference type="InterPro" id="IPR036010">
    <property type="entry name" value="2Fe-2S_ferredoxin-like_sf"/>
</dbReference>
<dbReference type="InterPro" id="IPR001041">
    <property type="entry name" value="2Fe-2S_ferredoxin-type"/>
</dbReference>
<dbReference type="EMBL" id="SLWS01000010">
    <property type="protein sequence ID" value="TCO53623.1"/>
    <property type="molecule type" value="Genomic_DNA"/>
</dbReference>
<dbReference type="Gene3D" id="3.10.20.30">
    <property type="match status" value="1"/>
</dbReference>
<proteinExistence type="predicted"/>
<dbReference type="InterPro" id="IPR017938">
    <property type="entry name" value="Riboflavin_synthase-like_b-brl"/>
</dbReference>
<dbReference type="AlphaFoldDB" id="A0A4R2J4J9"/>
<dbReference type="Pfam" id="PF00111">
    <property type="entry name" value="Fer2"/>
    <property type="match status" value="1"/>
</dbReference>
<dbReference type="InterPro" id="IPR050415">
    <property type="entry name" value="MRET"/>
</dbReference>
<protein>
    <submittedName>
        <fullName evidence="10">Ferredoxin-NADP reductase</fullName>
    </submittedName>
</protein>
<keyword evidence="4" id="KW-0479">Metal-binding</keyword>
<dbReference type="InterPro" id="IPR017927">
    <property type="entry name" value="FAD-bd_FR_type"/>
</dbReference>
<dbReference type="CDD" id="cd06185">
    <property type="entry name" value="PDR_like"/>
    <property type="match status" value="1"/>
</dbReference>
<dbReference type="PROSITE" id="PS51384">
    <property type="entry name" value="FAD_FR"/>
    <property type="match status" value="1"/>
</dbReference>
<dbReference type="InterPro" id="IPR006058">
    <property type="entry name" value="2Fe2S_fd_BS"/>
</dbReference>
<feature type="domain" description="2Fe-2S ferredoxin-type" evidence="8">
    <location>
        <begin position="263"/>
        <end position="345"/>
    </location>
</feature>
<dbReference type="SUPFAM" id="SSF52343">
    <property type="entry name" value="Ferredoxin reductase-like, C-terminal NADP-linked domain"/>
    <property type="match status" value="1"/>
</dbReference>
<accession>A0A4R2J4J9</accession>
<keyword evidence="2" id="KW-0285">Flavoprotein</keyword>
<keyword evidence="7" id="KW-0411">Iron-sulfur</keyword>
<gene>
    <name evidence="10" type="ORF">EV192_110212</name>
</gene>
<dbReference type="SUPFAM" id="SSF54292">
    <property type="entry name" value="2Fe-2S ferredoxin-like"/>
    <property type="match status" value="1"/>
</dbReference>
<dbReference type="CDD" id="cd00207">
    <property type="entry name" value="fer2"/>
    <property type="match status" value="1"/>
</dbReference>
<feature type="domain" description="FAD-binding FR-type" evidence="9">
    <location>
        <begin position="43"/>
        <end position="143"/>
    </location>
</feature>
<dbReference type="Proteomes" id="UP000295680">
    <property type="component" value="Unassembled WGS sequence"/>
</dbReference>
<evidence type="ECO:0000256" key="3">
    <source>
        <dbReference type="ARBA" id="ARBA00022714"/>
    </source>
</evidence>
<dbReference type="GO" id="GO:0046872">
    <property type="term" value="F:metal ion binding"/>
    <property type="evidence" value="ECO:0007669"/>
    <property type="project" value="UniProtKB-KW"/>
</dbReference>
<dbReference type="GO" id="GO:0051537">
    <property type="term" value="F:2 iron, 2 sulfur cluster binding"/>
    <property type="evidence" value="ECO:0007669"/>
    <property type="project" value="UniProtKB-KW"/>
</dbReference>
<dbReference type="PROSITE" id="PS00197">
    <property type="entry name" value="2FE2S_FER_1"/>
    <property type="match status" value="1"/>
</dbReference>
<evidence type="ECO:0000259" key="8">
    <source>
        <dbReference type="PROSITE" id="PS51085"/>
    </source>
</evidence>
<dbReference type="SUPFAM" id="SSF63380">
    <property type="entry name" value="Riboflavin synthase domain-like"/>
    <property type="match status" value="1"/>
</dbReference>
<dbReference type="InterPro" id="IPR012675">
    <property type="entry name" value="Beta-grasp_dom_sf"/>
</dbReference>
<comment type="cofactor">
    <cofactor evidence="1">
        <name>FAD</name>
        <dbReference type="ChEBI" id="CHEBI:57692"/>
    </cofactor>
</comment>
<dbReference type="PANTHER" id="PTHR47354:SF1">
    <property type="entry name" value="CARNITINE MONOOXYGENASE REDUCTASE SUBUNIT"/>
    <property type="match status" value="1"/>
</dbReference>